<dbReference type="Pfam" id="PF10112">
    <property type="entry name" value="Halogen_Hydrol"/>
    <property type="match status" value="1"/>
</dbReference>
<evidence type="ECO:0000256" key="1">
    <source>
        <dbReference type="SAM" id="MobiDB-lite"/>
    </source>
</evidence>
<proteinExistence type="predicted"/>
<dbReference type="AlphaFoldDB" id="A0A1Y5SN23"/>
<dbReference type="InterPro" id="IPR018770">
    <property type="entry name" value="ChloroindolylP_hydrolase"/>
</dbReference>
<protein>
    <submittedName>
        <fullName evidence="3">5-bromo-4-chloroindolyl phosphate hydrolysis protein</fullName>
    </submittedName>
</protein>
<dbReference type="STRING" id="658057.SAMN04488032_10420"/>
<evidence type="ECO:0000256" key="2">
    <source>
        <dbReference type="SAM" id="Phobius"/>
    </source>
</evidence>
<evidence type="ECO:0000313" key="4">
    <source>
        <dbReference type="Proteomes" id="UP000193307"/>
    </source>
</evidence>
<feature type="compositionally biased region" description="Polar residues" evidence="1">
    <location>
        <begin position="10"/>
        <end position="24"/>
    </location>
</feature>
<keyword evidence="2" id="KW-1133">Transmembrane helix</keyword>
<dbReference type="RefSeq" id="WP_085849181.1">
    <property type="nucleotide sequence ID" value="NZ_FNZV01000004.1"/>
</dbReference>
<feature type="region of interest" description="Disordered" evidence="1">
    <location>
        <begin position="1"/>
        <end position="34"/>
    </location>
</feature>
<accession>A0A1Y5SN23</accession>
<name>A0A1Y5SN23_9RHOB</name>
<dbReference type="EMBL" id="FWFW01000005">
    <property type="protein sequence ID" value="SLN42806.1"/>
    <property type="molecule type" value="Genomic_DNA"/>
</dbReference>
<feature type="transmembrane region" description="Helical" evidence="2">
    <location>
        <begin position="62"/>
        <end position="80"/>
    </location>
</feature>
<evidence type="ECO:0000313" key="3">
    <source>
        <dbReference type="EMBL" id="SLN42806.1"/>
    </source>
</evidence>
<sequence>MAKRYGSKYSPETSDSAKKTSSTPAARPFDGKKPSRVGARSNLLFYAALPLAWKAFDADPIVMAQYIVALGLLVGAAWLTREGLRAEEAYDARKVARRPAIPRKIFASVLTGLGLGLVGIVGWGPVEAVIFAVLGAGLHSFSFGIDPLKHKGMEGVDTFQQDRVAKAVTEAERHLTSMREALERINDREAQNRLDQFTKTARAMFRTVEEDPRDLTAARKYLGVYLLGARDATIKFADIWARSRNTEARTSYLALLHDLESNFTARNKALLLDNKVDLDIEIDVLRDRLAREGIK</sequence>
<organism evidence="3 4">
    <name type="scientific">Pacificibacter marinus</name>
    <dbReference type="NCBI Taxonomy" id="658057"/>
    <lineage>
        <taxon>Bacteria</taxon>
        <taxon>Pseudomonadati</taxon>
        <taxon>Pseudomonadota</taxon>
        <taxon>Alphaproteobacteria</taxon>
        <taxon>Rhodobacterales</taxon>
        <taxon>Roseobacteraceae</taxon>
        <taxon>Pacificibacter</taxon>
    </lineage>
</organism>
<keyword evidence="4" id="KW-1185">Reference proteome</keyword>
<dbReference type="Proteomes" id="UP000193307">
    <property type="component" value="Unassembled WGS sequence"/>
</dbReference>
<feature type="transmembrane region" description="Helical" evidence="2">
    <location>
        <begin position="101"/>
        <end position="122"/>
    </location>
</feature>
<dbReference type="OrthoDB" id="7375296at2"/>
<keyword evidence="2" id="KW-0472">Membrane</keyword>
<keyword evidence="2" id="KW-0812">Transmembrane</keyword>
<feature type="transmembrane region" description="Helical" evidence="2">
    <location>
        <begin position="128"/>
        <end position="145"/>
    </location>
</feature>
<gene>
    <name evidence="3" type="ORF">PAM7971_02057</name>
</gene>
<reference evidence="3 4" key="1">
    <citation type="submission" date="2017-03" db="EMBL/GenBank/DDBJ databases">
        <authorList>
            <person name="Afonso C.L."/>
            <person name="Miller P.J."/>
            <person name="Scott M.A."/>
            <person name="Spackman E."/>
            <person name="Goraichik I."/>
            <person name="Dimitrov K.M."/>
            <person name="Suarez D.L."/>
            <person name="Swayne D.E."/>
        </authorList>
    </citation>
    <scope>NUCLEOTIDE SEQUENCE [LARGE SCALE GENOMIC DNA]</scope>
    <source>
        <strain evidence="3 4">CECT 7971</strain>
    </source>
</reference>